<dbReference type="STRING" id="272627.CCC_03074"/>
<dbReference type="RefSeq" id="WP_009870077.1">
    <property type="nucleotide sequence ID" value="NZ_JXSL01000020.1"/>
</dbReference>
<comment type="caution">
    <text evidence="1">The sequence shown here is derived from an EMBL/GenBank/DDBJ whole genome shotgun (WGS) entry which is preliminary data.</text>
</comment>
<name>A0A0C2Z056_PARME</name>
<dbReference type="Proteomes" id="UP000031971">
    <property type="component" value="Unassembled WGS sequence"/>
</dbReference>
<accession>A0A0C2Z056</accession>
<dbReference type="OrthoDB" id="8563989at2"/>
<sequence>MSVPDHASCRYFVSYSGVKLPLRLVNPLEEGDLGHRNTYMKAWFDAADRLVGCDKLVYGDVQISHRYQYHDNGALCRAEILMDGDLTVMDFDETGVRIST</sequence>
<dbReference type="InterPro" id="IPR046154">
    <property type="entry name" value="DUF6156"/>
</dbReference>
<evidence type="ECO:0000313" key="2">
    <source>
        <dbReference type="Proteomes" id="UP000031971"/>
    </source>
</evidence>
<proteinExistence type="predicted"/>
<dbReference type="EMBL" id="JXSL01000020">
    <property type="protein sequence ID" value="KIM00286.1"/>
    <property type="molecule type" value="Genomic_DNA"/>
</dbReference>
<gene>
    <name evidence="1" type="ORF">CCC_03074</name>
</gene>
<dbReference type="Pfam" id="PF19653">
    <property type="entry name" value="DUF6156"/>
    <property type="match status" value="1"/>
</dbReference>
<organism evidence="1 2">
    <name type="scientific">Paramagnetospirillum magnetotacticum MS-1</name>
    <dbReference type="NCBI Taxonomy" id="272627"/>
    <lineage>
        <taxon>Bacteria</taxon>
        <taxon>Pseudomonadati</taxon>
        <taxon>Pseudomonadota</taxon>
        <taxon>Alphaproteobacteria</taxon>
        <taxon>Rhodospirillales</taxon>
        <taxon>Magnetospirillaceae</taxon>
        <taxon>Paramagnetospirillum</taxon>
    </lineage>
</organism>
<evidence type="ECO:0000313" key="1">
    <source>
        <dbReference type="EMBL" id="KIM00286.1"/>
    </source>
</evidence>
<keyword evidence="2" id="KW-1185">Reference proteome</keyword>
<dbReference type="AlphaFoldDB" id="A0A0C2Z056"/>
<protein>
    <submittedName>
        <fullName evidence="1">Uncharacterized protein</fullName>
    </submittedName>
</protein>
<reference evidence="1 2" key="1">
    <citation type="submission" date="2015-01" db="EMBL/GenBank/DDBJ databases">
        <title>Genome Sequence of Magnetospirillum magnetotacticum Strain MS-1.</title>
        <authorList>
            <person name="Marinov G.K."/>
            <person name="Smalley M.D."/>
            <person name="DeSalvo G."/>
        </authorList>
    </citation>
    <scope>NUCLEOTIDE SEQUENCE [LARGE SCALE GENOMIC DNA]</scope>
    <source>
        <strain evidence="1 2">MS-1</strain>
    </source>
</reference>